<reference evidence="2" key="1">
    <citation type="journal article" date="2021" name="Sci. Adv.">
        <title>The American lobster genome reveals insights on longevity, neural, and immune adaptations.</title>
        <authorList>
            <person name="Polinski J.M."/>
            <person name="Zimin A.V."/>
            <person name="Clark K.F."/>
            <person name="Kohn A.B."/>
            <person name="Sadowski N."/>
            <person name="Timp W."/>
            <person name="Ptitsyn A."/>
            <person name="Khanna P."/>
            <person name="Romanova D.Y."/>
            <person name="Williams P."/>
            <person name="Greenwood S.J."/>
            <person name="Moroz L.L."/>
            <person name="Walt D.R."/>
            <person name="Bodnar A.G."/>
        </authorList>
    </citation>
    <scope>NUCLEOTIDE SEQUENCE</scope>
    <source>
        <strain evidence="2">GMGI-L3</strain>
    </source>
</reference>
<dbReference type="SUPFAM" id="SSF55729">
    <property type="entry name" value="Acyl-CoA N-acyltransferases (Nat)"/>
    <property type="match status" value="1"/>
</dbReference>
<evidence type="ECO:0000313" key="3">
    <source>
        <dbReference type="Proteomes" id="UP000747542"/>
    </source>
</evidence>
<dbReference type="Proteomes" id="UP000747542">
    <property type="component" value="Unassembled WGS sequence"/>
</dbReference>
<organism evidence="2 3">
    <name type="scientific">Homarus americanus</name>
    <name type="common">American lobster</name>
    <dbReference type="NCBI Taxonomy" id="6706"/>
    <lineage>
        <taxon>Eukaryota</taxon>
        <taxon>Metazoa</taxon>
        <taxon>Ecdysozoa</taxon>
        <taxon>Arthropoda</taxon>
        <taxon>Crustacea</taxon>
        <taxon>Multicrustacea</taxon>
        <taxon>Malacostraca</taxon>
        <taxon>Eumalacostraca</taxon>
        <taxon>Eucarida</taxon>
        <taxon>Decapoda</taxon>
        <taxon>Pleocyemata</taxon>
        <taxon>Astacidea</taxon>
        <taxon>Nephropoidea</taxon>
        <taxon>Nephropidae</taxon>
        <taxon>Homarus</taxon>
    </lineage>
</organism>
<dbReference type="InterPro" id="IPR016181">
    <property type="entry name" value="Acyl_CoA_acyltransferase"/>
</dbReference>
<gene>
    <name evidence="2" type="ORF">Hamer_G030537</name>
</gene>
<sequence>MAGRFLRCVHGKELLALKERLAAHLPNSAIKTGEGVDGEDSVISSVWGSTITPIPLIVAATLTTPFTLMSGENIRGDQVPLHGTVETGIRYGLMEKLGIKLFIPKHSGSLVVATPAFTTKKVQSLSVFWNPEEEDEEEVAQMIGSLPGIDWRKPVFFSTSSKTISSKVTSIGNNQLVGDGNIEAHTVEDSSMYEIPPQKSHIQCSPPEGFYLDSLRPEEVALVMPFWMYQWTETYSGHETLLRSVPSVALRKRGDGDPTSKDQLVGWIHLYNNGILGNFFVLPEYRGQGLSKVILYELVWKVQKDGLFTYGIFDAHMKKYGENTKKYGTVRHMDMEAVFYLAKGDTVDGFMKTLL</sequence>
<dbReference type="EMBL" id="JAHLQT010039879">
    <property type="protein sequence ID" value="KAG7156144.1"/>
    <property type="molecule type" value="Genomic_DNA"/>
</dbReference>
<evidence type="ECO:0000313" key="2">
    <source>
        <dbReference type="EMBL" id="KAG7156144.1"/>
    </source>
</evidence>
<comment type="caution">
    <text evidence="2">The sequence shown here is derived from an EMBL/GenBank/DDBJ whole genome shotgun (WGS) entry which is preliminary data.</text>
</comment>
<dbReference type="InterPro" id="IPR000182">
    <property type="entry name" value="GNAT_dom"/>
</dbReference>
<feature type="domain" description="N-acetyltransferase" evidence="1">
    <location>
        <begin position="210"/>
        <end position="346"/>
    </location>
</feature>
<dbReference type="Gene3D" id="3.40.630.30">
    <property type="match status" value="1"/>
</dbReference>
<proteinExistence type="predicted"/>
<dbReference type="CDD" id="cd04301">
    <property type="entry name" value="NAT_SF"/>
    <property type="match status" value="1"/>
</dbReference>
<accession>A0A8J5JN62</accession>
<dbReference type="Pfam" id="PF13673">
    <property type="entry name" value="Acetyltransf_10"/>
    <property type="match status" value="1"/>
</dbReference>
<protein>
    <submittedName>
        <fullName evidence="2">Putative Acetyltransferase (GNAT) domain-containing protein 2</fullName>
    </submittedName>
</protein>
<dbReference type="GO" id="GO:0016747">
    <property type="term" value="F:acyltransferase activity, transferring groups other than amino-acyl groups"/>
    <property type="evidence" value="ECO:0007669"/>
    <property type="project" value="InterPro"/>
</dbReference>
<dbReference type="AlphaFoldDB" id="A0A8J5JN62"/>
<dbReference type="PROSITE" id="PS51186">
    <property type="entry name" value="GNAT"/>
    <property type="match status" value="1"/>
</dbReference>
<name>A0A8J5JN62_HOMAM</name>
<evidence type="ECO:0000259" key="1">
    <source>
        <dbReference type="PROSITE" id="PS51186"/>
    </source>
</evidence>
<dbReference type="InterPro" id="IPR053225">
    <property type="entry name" value="Acyl-CoA_N-acyltransferase"/>
</dbReference>
<dbReference type="PANTHER" id="PTHR20958">
    <property type="entry name" value="GLYCINE N-ACYLTRANSFERASE-LIKE PROTEIN"/>
    <property type="match status" value="1"/>
</dbReference>
<dbReference type="PANTHER" id="PTHR20958:SF6">
    <property type="entry name" value="GLYCINE N-ACYLTRANSFERASE-LIKE PROTEIN"/>
    <property type="match status" value="1"/>
</dbReference>
<keyword evidence="3" id="KW-1185">Reference proteome</keyword>